<feature type="transmembrane region" description="Helical" evidence="5">
    <location>
        <begin position="232"/>
        <end position="262"/>
    </location>
</feature>
<dbReference type="PANTHER" id="PTHR23508">
    <property type="entry name" value="CARBOXYLIC ACID TRANSPORTER PROTEIN HOMOLOG"/>
    <property type="match status" value="1"/>
</dbReference>
<evidence type="ECO:0000256" key="4">
    <source>
        <dbReference type="ARBA" id="ARBA00023136"/>
    </source>
</evidence>
<gene>
    <name evidence="7" type="ORF">SE19_04200</name>
</gene>
<evidence type="ECO:0000313" key="7">
    <source>
        <dbReference type="EMBL" id="KPV46738.1"/>
    </source>
</evidence>
<keyword evidence="2 5" id="KW-0812">Transmembrane</keyword>
<dbReference type="PANTHER" id="PTHR23508:SF10">
    <property type="entry name" value="CARBOXYLIC ACID TRANSPORTER PROTEIN HOMOLOG"/>
    <property type="match status" value="1"/>
</dbReference>
<feature type="transmembrane region" description="Helical" evidence="5">
    <location>
        <begin position="49"/>
        <end position="68"/>
    </location>
</feature>
<protein>
    <submittedName>
        <fullName evidence="7">MFS transporter</fullName>
    </submittedName>
</protein>
<feature type="domain" description="Major facilitator superfamily (MFS) profile" evidence="6">
    <location>
        <begin position="1"/>
        <end position="412"/>
    </location>
</feature>
<dbReference type="PROSITE" id="PS00216">
    <property type="entry name" value="SUGAR_TRANSPORT_1"/>
    <property type="match status" value="1"/>
</dbReference>
<evidence type="ECO:0000256" key="5">
    <source>
        <dbReference type="SAM" id="Phobius"/>
    </source>
</evidence>
<evidence type="ECO:0000256" key="1">
    <source>
        <dbReference type="ARBA" id="ARBA00004141"/>
    </source>
</evidence>
<feature type="transmembrane region" description="Helical" evidence="5">
    <location>
        <begin position="15"/>
        <end position="37"/>
    </location>
</feature>
<dbReference type="InterPro" id="IPR036259">
    <property type="entry name" value="MFS_trans_sf"/>
</dbReference>
<feature type="transmembrane region" description="Helical" evidence="5">
    <location>
        <begin position="294"/>
        <end position="311"/>
    </location>
</feature>
<feature type="transmembrane region" description="Helical" evidence="5">
    <location>
        <begin position="360"/>
        <end position="378"/>
    </location>
</feature>
<dbReference type="PROSITE" id="PS50850">
    <property type="entry name" value="MFS"/>
    <property type="match status" value="1"/>
</dbReference>
<feature type="transmembrane region" description="Helical" evidence="5">
    <location>
        <begin position="88"/>
        <end position="118"/>
    </location>
</feature>
<comment type="caution">
    <text evidence="7">The sequence shown here is derived from an EMBL/GenBank/DDBJ whole genome shotgun (WGS) entry which is preliminary data.</text>
</comment>
<dbReference type="Proteomes" id="UP000050515">
    <property type="component" value="Unassembled WGS sequence"/>
</dbReference>
<keyword evidence="3 5" id="KW-1133">Transmembrane helix</keyword>
<feature type="transmembrane region" description="Helical" evidence="5">
    <location>
        <begin position="384"/>
        <end position="406"/>
    </location>
</feature>
<dbReference type="SUPFAM" id="SSF103473">
    <property type="entry name" value="MFS general substrate transporter"/>
    <property type="match status" value="1"/>
</dbReference>
<dbReference type="InterPro" id="IPR020846">
    <property type="entry name" value="MFS_dom"/>
</dbReference>
<dbReference type="Pfam" id="PF00083">
    <property type="entry name" value="Sugar_tr"/>
    <property type="match status" value="1"/>
</dbReference>
<comment type="subcellular location">
    <subcellularLocation>
        <location evidence="1">Membrane</location>
        <topology evidence="1">Multi-pass membrane protein</topology>
    </subcellularLocation>
</comment>
<dbReference type="InterPro" id="IPR005828">
    <property type="entry name" value="MFS_sugar_transport-like"/>
</dbReference>
<dbReference type="EMBL" id="LJCQ01000188">
    <property type="protein sequence ID" value="KPV46738.1"/>
    <property type="molecule type" value="Genomic_DNA"/>
</dbReference>
<evidence type="ECO:0000313" key="8">
    <source>
        <dbReference type="Proteomes" id="UP000050515"/>
    </source>
</evidence>
<keyword evidence="4 5" id="KW-0472">Membrane</keyword>
<proteinExistence type="predicted"/>
<dbReference type="InterPro" id="IPR005829">
    <property type="entry name" value="Sugar_transporter_CS"/>
</dbReference>
<dbReference type="GO" id="GO:0046943">
    <property type="term" value="F:carboxylic acid transmembrane transporter activity"/>
    <property type="evidence" value="ECO:0007669"/>
    <property type="project" value="TreeGrafter"/>
</dbReference>
<sequence>MDPSVQVEDLKWTPVHTLLFIAFSIGTTVEAYIYSLSYIATSWVAMPRTLLGLLAVWPPLWLLLGGAVSGPLADWIGRKKTLFITLGIYVIGAIGLIFSFTYITILIFVGLLLFAAGGEYNTILTATHELFPRRHRSRALFLELNFTNIGGSIAAILALLAISSIFDQRVLLGVTLLISILIMYIIRLRLPESVMWLEARGNIKQAGDELKKYSGVYTEGVDNIKPQKLPSIYFRIFIGGVIGWAYTAGFSLIVLTLGPYFFPSLTDWLIFVFGLVAFFAGFLGLAADRFSRKRFLLISSVLVVIFAYLFIPTLKLWLTNIVLFWFLFIGVSVFINIYFLAEDTLKSEIWATRRRGLYSAIVRVISLGGSIPVIFLAVNLPIISYMWLGIGIFSTGMAASVAWYVFGIETSKGKSVRIWDEAK</sequence>
<dbReference type="GO" id="GO:0005886">
    <property type="term" value="C:plasma membrane"/>
    <property type="evidence" value="ECO:0007669"/>
    <property type="project" value="TreeGrafter"/>
</dbReference>
<feature type="transmembrane region" description="Helical" evidence="5">
    <location>
        <begin position="139"/>
        <end position="162"/>
    </location>
</feature>
<name>A0A0P9CUU7_9ARCH</name>
<feature type="transmembrane region" description="Helical" evidence="5">
    <location>
        <begin position="168"/>
        <end position="186"/>
    </location>
</feature>
<accession>A0A0P9CUU7</accession>
<evidence type="ECO:0000259" key="6">
    <source>
        <dbReference type="PROSITE" id="PS50850"/>
    </source>
</evidence>
<reference evidence="7 8" key="1">
    <citation type="submission" date="2015-09" db="EMBL/GenBank/DDBJ databases">
        <title>Draft genome sequence of Acidiplasma aeolicum DSM 18409.</title>
        <authorList>
            <person name="Hemp J."/>
        </authorList>
    </citation>
    <scope>NUCLEOTIDE SEQUENCE [LARGE SCALE GENOMIC DNA]</scope>
    <source>
        <strain evidence="7 8">V</strain>
    </source>
</reference>
<evidence type="ECO:0000256" key="3">
    <source>
        <dbReference type="ARBA" id="ARBA00022989"/>
    </source>
</evidence>
<feature type="transmembrane region" description="Helical" evidence="5">
    <location>
        <begin position="317"/>
        <end position="339"/>
    </location>
</feature>
<dbReference type="AlphaFoldDB" id="A0A0P9CUU7"/>
<dbReference type="PATRIC" id="fig|507754.4.peg.1868"/>
<organism evidence="7 8">
    <name type="scientific">Acidiplasma aeolicum</name>
    <dbReference type="NCBI Taxonomy" id="507754"/>
    <lineage>
        <taxon>Archaea</taxon>
        <taxon>Methanobacteriati</taxon>
        <taxon>Thermoplasmatota</taxon>
        <taxon>Thermoplasmata</taxon>
        <taxon>Thermoplasmatales</taxon>
        <taxon>Ferroplasmaceae</taxon>
        <taxon>Acidiplasma</taxon>
    </lineage>
</organism>
<dbReference type="RefSeq" id="WP_054964115.1">
    <property type="nucleotide sequence ID" value="NZ_LJCQ01000188.1"/>
</dbReference>
<feature type="transmembrane region" description="Helical" evidence="5">
    <location>
        <begin position="268"/>
        <end position="287"/>
    </location>
</feature>
<dbReference type="Gene3D" id="1.20.1250.20">
    <property type="entry name" value="MFS general substrate transporter like domains"/>
    <property type="match status" value="1"/>
</dbReference>
<evidence type="ECO:0000256" key="2">
    <source>
        <dbReference type="ARBA" id="ARBA00022692"/>
    </source>
</evidence>